<name>A0A921SYH2_9FIRM</name>
<proteinExistence type="predicted"/>
<evidence type="ECO:0000313" key="1">
    <source>
        <dbReference type="EMBL" id="HJG95546.1"/>
    </source>
</evidence>
<dbReference type="Proteomes" id="UP000776700">
    <property type="component" value="Unassembled WGS sequence"/>
</dbReference>
<protein>
    <submittedName>
        <fullName evidence="1">Uncharacterized protein</fullName>
    </submittedName>
</protein>
<dbReference type="EMBL" id="DYUB01000015">
    <property type="protein sequence ID" value="HJG95546.1"/>
    <property type="molecule type" value="Genomic_DNA"/>
</dbReference>
<gene>
    <name evidence="1" type="ORF">K8V90_00375</name>
</gene>
<evidence type="ECO:0000313" key="2">
    <source>
        <dbReference type="Proteomes" id="UP000776700"/>
    </source>
</evidence>
<reference evidence="1" key="1">
    <citation type="journal article" date="2021" name="PeerJ">
        <title>Extensive microbial diversity within the chicken gut microbiome revealed by metagenomics and culture.</title>
        <authorList>
            <person name="Gilroy R."/>
            <person name="Ravi A."/>
            <person name="Getino M."/>
            <person name="Pursley I."/>
            <person name="Horton D.L."/>
            <person name="Alikhan N.F."/>
            <person name="Baker D."/>
            <person name="Gharbi K."/>
            <person name="Hall N."/>
            <person name="Watson M."/>
            <person name="Adriaenssens E.M."/>
            <person name="Foster-Nyarko E."/>
            <person name="Jarju S."/>
            <person name="Secka A."/>
            <person name="Antonio M."/>
            <person name="Oren A."/>
            <person name="Chaudhuri R.R."/>
            <person name="La Ragione R."/>
            <person name="Hildebrand F."/>
            <person name="Pallen M.J."/>
        </authorList>
    </citation>
    <scope>NUCLEOTIDE SEQUENCE</scope>
    <source>
        <strain evidence="1">1277</strain>
    </source>
</reference>
<comment type="caution">
    <text evidence="1">The sequence shown here is derived from an EMBL/GenBank/DDBJ whole genome shotgun (WGS) entry which is preliminary data.</text>
</comment>
<sequence length="208" mass="24328">MNFITKEELEKKDIVSKFTVSNGNLILPKDCEYKSKFDVGDIVAHKENANKLGLIYFIEDDEFSINWNDGNESIETSSNLIVVPPTVGLELLKSCNLINLWENLSNGKNESFDLKCIYLNDKVINEVPFIKAFKNTNTIIDKRFKRNFSLYRKFGNTQIFRTNLYTMSNDKIEFDTSRYVYYLLENNVIYYLGIDLNDKDLNPYLFNK</sequence>
<reference evidence="1" key="2">
    <citation type="submission" date="2021-09" db="EMBL/GenBank/DDBJ databases">
        <authorList>
            <person name="Gilroy R."/>
        </authorList>
    </citation>
    <scope>NUCLEOTIDE SEQUENCE</scope>
    <source>
        <strain evidence="1">1277</strain>
    </source>
</reference>
<accession>A0A921SYH2</accession>
<organism evidence="1 2">
    <name type="scientific">Romboutsia timonensis</name>
    <dbReference type="NCBI Taxonomy" id="1776391"/>
    <lineage>
        <taxon>Bacteria</taxon>
        <taxon>Bacillati</taxon>
        <taxon>Bacillota</taxon>
        <taxon>Clostridia</taxon>
        <taxon>Peptostreptococcales</taxon>
        <taxon>Peptostreptococcaceae</taxon>
        <taxon>Romboutsia</taxon>
    </lineage>
</organism>
<dbReference type="AlphaFoldDB" id="A0A921SYH2"/>